<keyword evidence="11 14" id="KW-0408">Iron</keyword>
<evidence type="ECO:0000256" key="12">
    <source>
        <dbReference type="ARBA" id="ARBA00023033"/>
    </source>
</evidence>
<dbReference type="VEuPathDB" id="VectorBase:GAUT019322"/>
<dbReference type="InterPro" id="IPR017972">
    <property type="entry name" value="Cyt_P450_CS"/>
</dbReference>
<dbReference type="InterPro" id="IPR036396">
    <property type="entry name" value="Cyt_P450_sf"/>
</dbReference>
<dbReference type="PANTHER" id="PTHR24300:SF376">
    <property type="entry name" value="CYTOCHROME P450 15A1"/>
    <property type="match status" value="1"/>
</dbReference>
<dbReference type="GO" id="GO:0016712">
    <property type="term" value="F:oxidoreductase activity, acting on paired donors, with incorporation or reduction of molecular oxygen, reduced flavin or flavoprotein as one donor, and incorporation of one atom of oxygen"/>
    <property type="evidence" value="ECO:0007669"/>
    <property type="project" value="TreeGrafter"/>
</dbReference>
<keyword evidence="10 15" id="KW-0560">Oxidoreductase</keyword>
<evidence type="ECO:0008006" key="19">
    <source>
        <dbReference type="Google" id="ProtNLM"/>
    </source>
</evidence>
<evidence type="ECO:0000313" key="18">
    <source>
        <dbReference type="Proteomes" id="UP000078200"/>
    </source>
</evidence>
<name>A0A1A9UXW5_GLOAU</name>
<sequence length="500" mass="58009">MSAFLVFITFILSYIIVKLWSSVKRPNNFPPGPPFLPWIGNTMHLRKESAIAGGQHKAYENWSKVYNSNVLGLKLGSDLVVVALTYPLVKRVHLEEVFEGRPDTFFFRLRTMGTRKGITGVDGPLWYEHRHFSMKQLRNVGFGRTPMEKHIERETDDLLAYIEGLNGAPVCPSSFLAHVVINVLWTMVANKHFAYEDKRLEKLLNLLHRRSQAFDMSGGLLSQYPWLRFIAPKKTGYNIICQLNNELHEFFMETIEEHKRTLTPENVENDFIYAYLQEMKQESNRKTPFTESELTMIILDFFIAGSQTTSHTMELALMTLALRQDVQKNLYNEIRKNSNENSSVFPHLSAKNLYPYTEAFIMEVQRFYHILPITGPRRAMWDTKLSGYDIPKDTIIFIGLRSVLMDREHWGDPETFRPERFIDDEGKAFKDDFFMPFGQGRRRCLGDALARACLFSFLIKIIEHFSIELSDKPEDKPSVKLLPGIMLSPKPYKICLIKRS</sequence>
<dbReference type="STRING" id="7395.A0A1A9UXW5"/>
<dbReference type="GO" id="GO:0005789">
    <property type="term" value="C:endoplasmic reticulum membrane"/>
    <property type="evidence" value="ECO:0007669"/>
    <property type="project" value="UniProtKB-SubCell"/>
</dbReference>
<keyword evidence="6 14" id="KW-0349">Heme</keyword>
<proteinExistence type="inferred from homology"/>
<evidence type="ECO:0000256" key="13">
    <source>
        <dbReference type="ARBA" id="ARBA00023136"/>
    </source>
</evidence>
<dbReference type="GO" id="GO:0006805">
    <property type="term" value="P:xenobiotic metabolic process"/>
    <property type="evidence" value="ECO:0007669"/>
    <property type="project" value="TreeGrafter"/>
</dbReference>
<evidence type="ECO:0000256" key="7">
    <source>
        <dbReference type="ARBA" id="ARBA00022723"/>
    </source>
</evidence>
<dbReference type="SUPFAM" id="SSF48264">
    <property type="entry name" value="Cytochrome P450"/>
    <property type="match status" value="1"/>
</dbReference>
<dbReference type="Pfam" id="PF00067">
    <property type="entry name" value="p450"/>
    <property type="match status" value="1"/>
</dbReference>
<dbReference type="FunFam" id="1.10.630.10:FF:000238">
    <property type="entry name" value="Cytochrome P450 2A6"/>
    <property type="match status" value="1"/>
</dbReference>
<keyword evidence="9" id="KW-0492">Microsome</keyword>
<reference evidence="17" key="1">
    <citation type="submission" date="2020-05" db="UniProtKB">
        <authorList>
            <consortium name="EnsemblMetazoa"/>
        </authorList>
    </citation>
    <scope>IDENTIFICATION</scope>
    <source>
        <strain evidence="17">TTRI</strain>
    </source>
</reference>
<evidence type="ECO:0000256" key="4">
    <source>
        <dbReference type="ARBA" id="ARBA00004406"/>
    </source>
</evidence>
<dbReference type="PANTHER" id="PTHR24300">
    <property type="entry name" value="CYTOCHROME P450 508A4-RELATED"/>
    <property type="match status" value="1"/>
</dbReference>
<evidence type="ECO:0000256" key="11">
    <source>
        <dbReference type="ARBA" id="ARBA00023004"/>
    </source>
</evidence>
<dbReference type="AlphaFoldDB" id="A0A1A9UXW5"/>
<evidence type="ECO:0000256" key="5">
    <source>
        <dbReference type="ARBA" id="ARBA00010617"/>
    </source>
</evidence>
<keyword evidence="12 15" id="KW-0503">Monooxygenase</keyword>
<dbReference type="GO" id="GO:0020037">
    <property type="term" value="F:heme binding"/>
    <property type="evidence" value="ECO:0007669"/>
    <property type="project" value="InterPro"/>
</dbReference>
<keyword evidence="18" id="KW-1185">Reference proteome</keyword>
<comment type="similarity">
    <text evidence="5 15">Belongs to the cytochrome P450 family.</text>
</comment>
<evidence type="ECO:0000256" key="14">
    <source>
        <dbReference type="PIRSR" id="PIRSR602401-1"/>
    </source>
</evidence>
<evidence type="ECO:0000256" key="8">
    <source>
        <dbReference type="ARBA" id="ARBA00022824"/>
    </source>
</evidence>
<dbReference type="PRINTS" id="PR00463">
    <property type="entry name" value="EP450I"/>
</dbReference>
<dbReference type="InterPro" id="IPR050182">
    <property type="entry name" value="Cytochrome_P450_fam2"/>
</dbReference>
<evidence type="ECO:0000313" key="17">
    <source>
        <dbReference type="EnsemblMetazoa" id="GAUT019322-PA"/>
    </source>
</evidence>
<comment type="function">
    <text evidence="2">May be involved in the metabolism of insect hormones and in the breakdown of synthetic insecticides.</text>
</comment>
<evidence type="ECO:0000256" key="16">
    <source>
        <dbReference type="SAM" id="SignalP"/>
    </source>
</evidence>
<keyword evidence="16" id="KW-0732">Signal</keyword>
<evidence type="ECO:0000256" key="15">
    <source>
        <dbReference type="RuleBase" id="RU000461"/>
    </source>
</evidence>
<comment type="cofactor">
    <cofactor evidence="1 14">
        <name>heme</name>
        <dbReference type="ChEBI" id="CHEBI:30413"/>
    </cofactor>
</comment>
<organism evidence="17 18">
    <name type="scientific">Glossina austeni</name>
    <name type="common">Savannah tsetse fly</name>
    <dbReference type="NCBI Taxonomy" id="7395"/>
    <lineage>
        <taxon>Eukaryota</taxon>
        <taxon>Metazoa</taxon>
        <taxon>Ecdysozoa</taxon>
        <taxon>Arthropoda</taxon>
        <taxon>Hexapoda</taxon>
        <taxon>Insecta</taxon>
        <taxon>Pterygota</taxon>
        <taxon>Neoptera</taxon>
        <taxon>Endopterygota</taxon>
        <taxon>Diptera</taxon>
        <taxon>Brachycera</taxon>
        <taxon>Muscomorpha</taxon>
        <taxon>Hippoboscoidea</taxon>
        <taxon>Glossinidae</taxon>
        <taxon>Glossina</taxon>
    </lineage>
</organism>
<evidence type="ECO:0000256" key="6">
    <source>
        <dbReference type="ARBA" id="ARBA00022617"/>
    </source>
</evidence>
<feature type="chain" id="PRO_5008398900" description="Cytochrome P450" evidence="16">
    <location>
        <begin position="22"/>
        <end position="500"/>
    </location>
</feature>
<dbReference type="CDD" id="cd20651">
    <property type="entry name" value="CYP15A1-like"/>
    <property type="match status" value="1"/>
</dbReference>
<evidence type="ECO:0000256" key="2">
    <source>
        <dbReference type="ARBA" id="ARBA00003690"/>
    </source>
</evidence>
<feature type="signal peptide" evidence="16">
    <location>
        <begin position="1"/>
        <end position="21"/>
    </location>
</feature>
<dbReference type="Proteomes" id="UP000078200">
    <property type="component" value="Unassembled WGS sequence"/>
</dbReference>
<comment type="subcellular location">
    <subcellularLocation>
        <location evidence="4">Endoplasmic reticulum membrane</location>
        <topology evidence="4">Peripheral membrane protein</topology>
    </subcellularLocation>
    <subcellularLocation>
        <location evidence="3">Microsome membrane</location>
        <topology evidence="3">Peripheral membrane protein</topology>
    </subcellularLocation>
</comment>
<evidence type="ECO:0000256" key="3">
    <source>
        <dbReference type="ARBA" id="ARBA00004174"/>
    </source>
</evidence>
<dbReference type="GO" id="GO:0008395">
    <property type="term" value="F:steroid hydroxylase activity"/>
    <property type="evidence" value="ECO:0007669"/>
    <property type="project" value="TreeGrafter"/>
</dbReference>
<keyword evidence="13" id="KW-0472">Membrane</keyword>
<protein>
    <recommendedName>
        <fullName evidence="19">Cytochrome P450</fullName>
    </recommendedName>
</protein>
<keyword evidence="7 14" id="KW-0479">Metal-binding</keyword>
<accession>A0A1A9UXW5</accession>
<evidence type="ECO:0000256" key="1">
    <source>
        <dbReference type="ARBA" id="ARBA00001971"/>
    </source>
</evidence>
<evidence type="ECO:0000256" key="9">
    <source>
        <dbReference type="ARBA" id="ARBA00022848"/>
    </source>
</evidence>
<evidence type="ECO:0000256" key="10">
    <source>
        <dbReference type="ARBA" id="ARBA00023002"/>
    </source>
</evidence>
<dbReference type="InterPro" id="IPR001128">
    <property type="entry name" value="Cyt_P450"/>
</dbReference>
<dbReference type="EnsemblMetazoa" id="GAUT019322-RA">
    <property type="protein sequence ID" value="GAUT019322-PA"/>
    <property type="gene ID" value="GAUT019322"/>
</dbReference>
<dbReference type="GO" id="GO:0006082">
    <property type="term" value="P:organic acid metabolic process"/>
    <property type="evidence" value="ECO:0007669"/>
    <property type="project" value="TreeGrafter"/>
</dbReference>
<dbReference type="PROSITE" id="PS00086">
    <property type="entry name" value="CYTOCHROME_P450"/>
    <property type="match status" value="1"/>
</dbReference>
<dbReference type="PRINTS" id="PR00385">
    <property type="entry name" value="P450"/>
</dbReference>
<dbReference type="GO" id="GO:0005506">
    <property type="term" value="F:iron ion binding"/>
    <property type="evidence" value="ECO:0007669"/>
    <property type="project" value="InterPro"/>
</dbReference>
<dbReference type="Gene3D" id="1.10.630.10">
    <property type="entry name" value="Cytochrome P450"/>
    <property type="match status" value="1"/>
</dbReference>
<feature type="binding site" description="axial binding residue" evidence="14">
    <location>
        <position position="444"/>
    </location>
    <ligand>
        <name>heme</name>
        <dbReference type="ChEBI" id="CHEBI:30413"/>
    </ligand>
    <ligandPart>
        <name>Fe</name>
        <dbReference type="ChEBI" id="CHEBI:18248"/>
    </ligandPart>
</feature>
<keyword evidence="8" id="KW-0256">Endoplasmic reticulum</keyword>
<dbReference type="InterPro" id="IPR002401">
    <property type="entry name" value="Cyt_P450_E_grp-I"/>
</dbReference>